<proteinExistence type="predicted"/>
<evidence type="ECO:0000259" key="2">
    <source>
        <dbReference type="PROSITE" id="PS51782"/>
    </source>
</evidence>
<keyword evidence="1" id="KW-0472">Membrane</keyword>
<keyword evidence="1" id="KW-0812">Transmembrane</keyword>
<evidence type="ECO:0000313" key="3">
    <source>
        <dbReference type="EMBL" id="AEB41451.1"/>
    </source>
</evidence>
<sequence>MTARKQVTRLRQVLVLSLGLNVLFLLLFYSVIFRKDIYKLCLFSGPLIAKNRYKAQIPENFLHQLATSTFQELSSFFSEERFVFGYPVKLWALSVAIQEFDVDISPALSHELTFTELQDQTRTWLLPNVKEQEFPGVVQYLSLRKFPFTSRGLFKRVASSLGEGKVDEECLYSFCHTPEFLYLRTLLAGADREISVASLARMVIRGGSEVFFSLCSSEKRFSAISEKERQEVLLAYVYREEPLAALLLLEHDSEAILHEFRNEDVQKILCLLPRGFPKCQEFLSRYAQTPREQPELSQNSPPVEENSLFREYIVKEGDSLWVISRREGVSIEELMRRNQLSHHRLLPGKVLKLPPKSS</sequence>
<dbReference type="SMART" id="SM00257">
    <property type="entry name" value="LysM"/>
    <property type="match status" value="1"/>
</dbReference>
<dbReference type="Proteomes" id="UP000008305">
    <property type="component" value="Chromosome"/>
</dbReference>
<dbReference type="Pfam" id="PF01476">
    <property type="entry name" value="LysM"/>
    <property type="match status" value="1"/>
</dbReference>
<dbReference type="CDD" id="cd00118">
    <property type="entry name" value="LysM"/>
    <property type="match status" value="1"/>
</dbReference>
<protein>
    <submittedName>
        <fullName evidence="3">LysM domain protein</fullName>
    </submittedName>
</protein>
<dbReference type="PROSITE" id="PS51782">
    <property type="entry name" value="LYSM"/>
    <property type="match status" value="1"/>
</dbReference>
<keyword evidence="4" id="KW-1185">Reference proteome</keyword>
<evidence type="ECO:0000313" key="4">
    <source>
        <dbReference type="Proteomes" id="UP000008305"/>
    </source>
</evidence>
<gene>
    <name evidence="3" type="ordered locus">G5S_0459</name>
</gene>
<accession>A0AA34RD19</accession>
<dbReference type="InterPro" id="IPR036779">
    <property type="entry name" value="LysM_dom_sf"/>
</dbReference>
<feature type="transmembrane region" description="Helical" evidence="1">
    <location>
        <begin position="12"/>
        <end position="32"/>
    </location>
</feature>
<dbReference type="InterPro" id="IPR018392">
    <property type="entry name" value="LysM"/>
</dbReference>
<name>A0AA34RD19_CHLPE</name>
<keyword evidence="1" id="KW-1133">Transmembrane helix</keyword>
<evidence type="ECO:0000256" key="1">
    <source>
        <dbReference type="SAM" id="Phobius"/>
    </source>
</evidence>
<dbReference type="RefSeq" id="WP_013712529.1">
    <property type="nucleotide sequence ID" value="NC_015408.1"/>
</dbReference>
<feature type="domain" description="LysM" evidence="2">
    <location>
        <begin position="310"/>
        <end position="353"/>
    </location>
</feature>
<dbReference type="Gene3D" id="3.10.350.10">
    <property type="entry name" value="LysM domain"/>
    <property type="match status" value="1"/>
</dbReference>
<dbReference type="KEGG" id="cpm:G5S_0459"/>
<reference evidence="3 4" key="1">
    <citation type="journal article" date="2011" name="J. Bacteriol.">
        <title>Genome sequence of the obligate intracellular animal pathogen Chlamydia pecorum E58.</title>
        <authorList>
            <person name="Mojica S."/>
            <person name="Huot Creasy H."/>
            <person name="Daugherty S."/>
            <person name="Read T.D."/>
            <person name="Kim T."/>
            <person name="Kaltenboeck B."/>
            <person name="Bavoil P."/>
            <person name="Myers G.S."/>
        </authorList>
    </citation>
    <scope>NUCLEOTIDE SEQUENCE [LARGE SCALE GENOMIC DNA]</scope>
    <source>
        <strain evidence="3 4">E58</strain>
    </source>
</reference>
<dbReference type="AlphaFoldDB" id="A0AA34RD19"/>
<dbReference type="EMBL" id="CP002608">
    <property type="protein sequence ID" value="AEB41451.1"/>
    <property type="molecule type" value="Genomic_DNA"/>
</dbReference>
<organism evidence="3 4">
    <name type="scientific">Chlamydia pecorum (strain ATCC VR-628 / DSM 29919 / E58)</name>
    <name type="common">Chlamydophila pecorum</name>
    <dbReference type="NCBI Taxonomy" id="331635"/>
    <lineage>
        <taxon>Bacteria</taxon>
        <taxon>Pseudomonadati</taxon>
        <taxon>Chlamydiota</taxon>
        <taxon>Chlamydiia</taxon>
        <taxon>Chlamydiales</taxon>
        <taxon>Chlamydiaceae</taxon>
        <taxon>Chlamydia/Chlamydophila group</taxon>
        <taxon>Chlamydia</taxon>
    </lineage>
</organism>
<dbReference type="SUPFAM" id="SSF54106">
    <property type="entry name" value="LysM domain"/>
    <property type="match status" value="1"/>
</dbReference>